<gene>
    <name evidence="3" type="ORF">Terrestrivirus5_2</name>
</gene>
<keyword evidence="1" id="KW-1133">Transmembrane helix</keyword>
<sequence length="346" mass="39804">MDPERLLLSENRGHHHSDDYHRDNSPNTFKNKMKELWSKKSFRFPFYALSSIGLLLFVILMPLSFRGVEYNEYAFKRYIPSQTIYWDTVYGNGNWFWGAGYTSFTFPRTLNEVRLINLSIIPSSGLEFFLNATFYYRLNGTADSLHAVFKSFGTTGYNDQVTKLVIGDIKNNAPIFTVDEYLNNRFYVQDQLEDIIRVTLAQNNIILDEGMFLMLGMQFPDRVLSKYLQTAVQAQQSITAQYEQEQVAIQQETNYMINLYLNNATYIQQTTAAQVANILVTANATGYNLIQEAEGAGLQYFLTQIPVTDSNDIKLIVETMAYLRNKPQFVVGDFSFFVSSNQNNPK</sequence>
<organism evidence="3">
    <name type="scientific">Terrestrivirus sp</name>
    <dbReference type="NCBI Taxonomy" id="2487775"/>
    <lineage>
        <taxon>Viruses</taxon>
        <taxon>Varidnaviria</taxon>
        <taxon>Bamfordvirae</taxon>
        <taxon>Nucleocytoviricota</taxon>
        <taxon>Megaviricetes</taxon>
        <taxon>Imitervirales</taxon>
        <taxon>Mimiviridae</taxon>
        <taxon>Klosneuvirinae</taxon>
    </lineage>
</organism>
<dbReference type="EMBL" id="MK071983">
    <property type="protein sequence ID" value="AYV76180.1"/>
    <property type="molecule type" value="Genomic_DNA"/>
</dbReference>
<evidence type="ECO:0000259" key="2">
    <source>
        <dbReference type="Pfam" id="PF01145"/>
    </source>
</evidence>
<name>A0A3G4ZMU8_9VIRU</name>
<keyword evidence="1" id="KW-0812">Transmembrane</keyword>
<dbReference type="Pfam" id="PF01145">
    <property type="entry name" value="Band_7"/>
    <property type="match status" value="1"/>
</dbReference>
<proteinExistence type="predicted"/>
<accession>A0A3G4ZMU8</accession>
<protein>
    <recommendedName>
        <fullName evidence="2">Band 7 domain-containing protein</fullName>
    </recommendedName>
</protein>
<keyword evidence="1" id="KW-0472">Membrane</keyword>
<evidence type="ECO:0000313" key="3">
    <source>
        <dbReference type="EMBL" id="AYV76180.1"/>
    </source>
</evidence>
<dbReference type="InterPro" id="IPR001107">
    <property type="entry name" value="Band_7"/>
</dbReference>
<evidence type="ECO:0000256" key="1">
    <source>
        <dbReference type="SAM" id="Phobius"/>
    </source>
</evidence>
<feature type="transmembrane region" description="Helical" evidence="1">
    <location>
        <begin position="44"/>
        <end position="65"/>
    </location>
</feature>
<reference evidence="3" key="1">
    <citation type="submission" date="2018-10" db="EMBL/GenBank/DDBJ databases">
        <title>Hidden diversity of soil giant viruses.</title>
        <authorList>
            <person name="Schulz F."/>
            <person name="Alteio L."/>
            <person name="Goudeau D."/>
            <person name="Ryan E.M."/>
            <person name="Malmstrom R.R."/>
            <person name="Blanchard J."/>
            <person name="Woyke T."/>
        </authorList>
    </citation>
    <scope>NUCLEOTIDE SEQUENCE</scope>
    <source>
        <strain evidence="3">TEV1</strain>
    </source>
</reference>
<feature type="domain" description="Band 7" evidence="2">
    <location>
        <begin position="89"/>
        <end position="245"/>
    </location>
</feature>